<proteinExistence type="predicted"/>
<sequence length="97" mass="10795">MLGWQPASDKIKAKRTGAKKERDQKQNERKLESGLFTSPLVATKSGSGGTVDLEKRLEIEIELLGEMVVARKERLETLGKTQLVDDASDLEVLEKVE</sequence>
<dbReference type="AlphaFoldDB" id="A0A9W9WR65"/>
<dbReference type="Proteomes" id="UP001147760">
    <property type="component" value="Unassembled WGS sequence"/>
</dbReference>
<dbReference type="EMBL" id="JAPWDO010000004">
    <property type="protein sequence ID" value="KAJ5472186.1"/>
    <property type="molecule type" value="Genomic_DNA"/>
</dbReference>
<gene>
    <name evidence="2" type="ORF">N7530_006187</name>
</gene>
<reference evidence="2" key="1">
    <citation type="submission" date="2022-12" db="EMBL/GenBank/DDBJ databases">
        <authorList>
            <person name="Petersen C."/>
        </authorList>
    </citation>
    <scope>NUCLEOTIDE SEQUENCE</scope>
    <source>
        <strain evidence="2">IBT 17660</strain>
    </source>
</reference>
<protein>
    <submittedName>
        <fullName evidence="2">Uncharacterized protein</fullName>
    </submittedName>
</protein>
<keyword evidence="3" id="KW-1185">Reference proteome</keyword>
<feature type="region of interest" description="Disordered" evidence="1">
    <location>
        <begin position="1"/>
        <end position="48"/>
    </location>
</feature>
<comment type="caution">
    <text evidence="2">The sequence shown here is derived from an EMBL/GenBank/DDBJ whole genome shotgun (WGS) entry which is preliminary data.</text>
</comment>
<feature type="compositionally biased region" description="Basic and acidic residues" evidence="1">
    <location>
        <begin position="18"/>
        <end position="32"/>
    </location>
</feature>
<accession>A0A9W9WR65</accession>
<dbReference type="OrthoDB" id="4368451at2759"/>
<organism evidence="2 3">
    <name type="scientific">Penicillium desertorum</name>
    <dbReference type="NCBI Taxonomy" id="1303715"/>
    <lineage>
        <taxon>Eukaryota</taxon>
        <taxon>Fungi</taxon>
        <taxon>Dikarya</taxon>
        <taxon>Ascomycota</taxon>
        <taxon>Pezizomycotina</taxon>
        <taxon>Eurotiomycetes</taxon>
        <taxon>Eurotiomycetidae</taxon>
        <taxon>Eurotiales</taxon>
        <taxon>Aspergillaceae</taxon>
        <taxon>Penicillium</taxon>
    </lineage>
</organism>
<name>A0A9W9WR65_9EURO</name>
<evidence type="ECO:0000313" key="2">
    <source>
        <dbReference type="EMBL" id="KAJ5472186.1"/>
    </source>
</evidence>
<evidence type="ECO:0000313" key="3">
    <source>
        <dbReference type="Proteomes" id="UP001147760"/>
    </source>
</evidence>
<reference evidence="2" key="2">
    <citation type="journal article" date="2023" name="IMA Fungus">
        <title>Comparative genomic study of the Penicillium genus elucidates a diverse pangenome and 15 lateral gene transfer events.</title>
        <authorList>
            <person name="Petersen C."/>
            <person name="Sorensen T."/>
            <person name="Nielsen M.R."/>
            <person name="Sondergaard T.E."/>
            <person name="Sorensen J.L."/>
            <person name="Fitzpatrick D.A."/>
            <person name="Frisvad J.C."/>
            <person name="Nielsen K.L."/>
        </authorList>
    </citation>
    <scope>NUCLEOTIDE SEQUENCE</scope>
    <source>
        <strain evidence="2">IBT 17660</strain>
    </source>
</reference>
<evidence type="ECO:0000256" key="1">
    <source>
        <dbReference type="SAM" id="MobiDB-lite"/>
    </source>
</evidence>